<comment type="caution">
    <text evidence="1">The sequence shown here is derived from an EMBL/GenBank/DDBJ whole genome shotgun (WGS) entry which is preliminary data.</text>
</comment>
<accession>A0AAW2JBQ3</accession>
<protein>
    <submittedName>
        <fullName evidence="1">Uncharacterized protein</fullName>
    </submittedName>
</protein>
<dbReference type="EMBL" id="JACGWM010001548">
    <property type="protein sequence ID" value="KAL0291797.1"/>
    <property type="molecule type" value="Genomic_DNA"/>
</dbReference>
<name>A0AAW2JBQ3_9LAMI</name>
<reference evidence="1" key="1">
    <citation type="submission" date="2020-06" db="EMBL/GenBank/DDBJ databases">
        <authorList>
            <person name="Li T."/>
            <person name="Hu X."/>
            <person name="Zhang T."/>
            <person name="Song X."/>
            <person name="Zhang H."/>
            <person name="Dai N."/>
            <person name="Sheng W."/>
            <person name="Hou X."/>
            <person name="Wei L."/>
        </authorList>
    </citation>
    <scope>NUCLEOTIDE SEQUENCE</scope>
    <source>
        <strain evidence="1">KEN8</strain>
        <tissue evidence="1">Leaf</tissue>
    </source>
</reference>
<evidence type="ECO:0000313" key="1">
    <source>
        <dbReference type="EMBL" id="KAL0291797.1"/>
    </source>
</evidence>
<organism evidence="1">
    <name type="scientific">Sesamum calycinum</name>
    <dbReference type="NCBI Taxonomy" id="2727403"/>
    <lineage>
        <taxon>Eukaryota</taxon>
        <taxon>Viridiplantae</taxon>
        <taxon>Streptophyta</taxon>
        <taxon>Embryophyta</taxon>
        <taxon>Tracheophyta</taxon>
        <taxon>Spermatophyta</taxon>
        <taxon>Magnoliopsida</taxon>
        <taxon>eudicotyledons</taxon>
        <taxon>Gunneridae</taxon>
        <taxon>Pentapetalae</taxon>
        <taxon>asterids</taxon>
        <taxon>lamiids</taxon>
        <taxon>Lamiales</taxon>
        <taxon>Pedaliaceae</taxon>
        <taxon>Sesamum</taxon>
    </lineage>
</organism>
<sequence length="69" mass="7669">MEVYVDDMLVKSRQIPGYLDDDDAKSQSKFVFKLNGGVVAWKSSEQDAITDSTMKAEYTAVSETTKEAV</sequence>
<reference evidence="1" key="2">
    <citation type="journal article" date="2024" name="Plant">
        <title>Genomic evolution and insights into agronomic trait innovations of Sesamum species.</title>
        <authorList>
            <person name="Miao H."/>
            <person name="Wang L."/>
            <person name="Qu L."/>
            <person name="Liu H."/>
            <person name="Sun Y."/>
            <person name="Le M."/>
            <person name="Wang Q."/>
            <person name="Wei S."/>
            <person name="Zheng Y."/>
            <person name="Lin W."/>
            <person name="Duan Y."/>
            <person name="Cao H."/>
            <person name="Xiong S."/>
            <person name="Wang X."/>
            <person name="Wei L."/>
            <person name="Li C."/>
            <person name="Ma Q."/>
            <person name="Ju M."/>
            <person name="Zhao R."/>
            <person name="Li G."/>
            <person name="Mu C."/>
            <person name="Tian Q."/>
            <person name="Mei H."/>
            <person name="Zhang T."/>
            <person name="Gao T."/>
            <person name="Zhang H."/>
        </authorList>
    </citation>
    <scope>NUCLEOTIDE SEQUENCE</scope>
    <source>
        <strain evidence="1">KEN8</strain>
    </source>
</reference>
<gene>
    <name evidence="1" type="ORF">Scaly_2620000</name>
</gene>
<proteinExistence type="predicted"/>
<dbReference type="AlphaFoldDB" id="A0AAW2JBQ3"/>